<dbReference type="InterPro" id="IPR003675">
    <property type="entry name" value="Rce1/LyrA-like_dom"/>
</dbReference>
<keyword evidence="4" id="KW-1185">Reference proteome</keyword>
<dbReference type="GO" id="GO:0004175">
    <property type="term" value="F:endopeptidase activity"/>
    <property type="evidence" value="ECO:0007669"/>
    <property type="project" value="UniProtKB-ARBA"/>
</dbReference>
<evidence type="ECO:0000256" key="1">
    <source>
        <dbReference type="SAM" id="Phobius"/>
    </source>
</evidence>
<name>A0A3Q9HSV9_9FIRM</name>
<gene>
    <name evidence="3" type="ORF">BBF96_12115</name>
</gene>
<evidence type="ECO:0000259" key="2">
    <source>
        <dbReference type="Pfam" id="PF02517"/>
    </source>
</evidence>
<proteinExistence type="predicted"/>
<dbReference type="Proteomes" id="UP000267250">
    <property type="component" value="Chromosome"/>
</dbReference>
<reference evidence="3 4" key="1">
    <citation type="submission" date="2016-07" db="EMBL/GenBank/DDBJ databases">
        <title>Genome and transcriptome analysis of iron-reducing fermentative bacteria Anoxybacter fermentans.</title>
        <authorList>
            <person name="Zeng X."/>
            <person name="Shao Z."/>
        </authorList>
    </citation>
    <scope>NUCLEOTIDE SEQUENCE [LARGE SCALE GENOMIC DNA]</scope>
    <source>
        <strain evidence="3 4">DY22613</strain>
    </source>
</reference>
<keyword evidence="1" id="KW-1133">Transmembrane helix</keyword>
<protein>
    <recommendedName>
        <fullName evidence="2">CAAX prenyl protease 2/Lysostaphin resistance protein A-like domain-containing protein</fullName>
    </recommendedName>
</protein>
<dbReference type="AlphaFoldDB" id="A0A3Q9HSV9"/>
<feature type="transmembrane region" description="Helical" evidence="1">
    <location>
        <begin position="22"/>
        <end position="40"/>
    </location>
</feature>
<feature type="transmembrane region" description="Helical" evidence="1">
    <location>
        <begin position="146"/>
        <end position="166"/>
    </location>
</feature>
<keyword evidence="1" id="KW-0472">Membrane</keyword>
<keyword evidence="1" id="KW-0812">Transmembrane</keyword>
<organism evidence="3 4">
    <name type="scientific">Anoxybacter fermentans</name>
    <dbReference type="NCBI Taxonomy" id="1323375"/>
    <lineage>
        <taxon>Bacteria</taxon>
        <taxon>Bacillati</taxon>
        <taxon>Bacillota</taxon>
        <taxon>Clostridia</taxon>
        <taxon>Halanaerobiales</taxon>
        <taxon>Anoxybacter</taxon>
    </lineage>
</organism>
<sequence>MGLSFTEAGLILGNVYKGLKSIFVFGLPLALISGGLVFTIPSDDLKEITYGEGDIKWQFIYVWIFVGPVEELLYRGFVQGALNTIVNGHLFIFSYATIIASVIFVFVHILNVLYGNETWKAFLSMVPTRFIAALVLGYSFQISKSLIYPIIIHNLIDGINLSILYYRKQNSYVDWV</sequence>
<dbReference type="GO" id="GO:0080120">
    <property type="term" value="P:CAAX-box protein maturation"/>
    <property type="evidence" value="ECO:0007669"/>
    <property type="project" value="UniProtKB-ARBA"/>
</dbReference>
<feature type="transmembrane region" description="Helical" evidence="1">
    <location>
        <begin position="90"/>
        <end position="114"/>
    </location>
</feature>
<accession>A0A3Q9HSV9</accession>
<dbReference type="EMBL" id="CP016379">
    <property type="protein sequence ID" value="AZR74918.1"/>
    <property type="molecule type" value="Genomic_DNA"/>
</dbReference>
<evidence type="ECO:0000313" key="4">
    <source>
        <dbReference type="Proteomes" id="UP000267250"/>
    </source>
</evidence>
<feature type="domain" description="CAAX prenyl protease 2/Lysostaphin resistance protein A-like" evidence="2">
    <location>
        <begin position="57"/>
        <end position="158"/>
    </location>
</feature>
<feature type="transmembrane region" description="Helical" evidence="1">
    <location>
        <begin position="121"/>
        <end position="140"/>
    </location>
</feature>
<evidence type="ECO:0000313" key="3">
    <source>
        <dbReference type="EMBL" id="AZR74918.1"/>
    </source>
</evidence>
<dbReference type="Pfam" id="PF02517">
    <property type="entry name" value="Rce1-like"/>
    <property type="match status" value="1"/>
</dbReference>
<dbReference type="KEGG" id="aft:BBF96_12115"/>